<dbReference type="Proteomes" id="UP000727407">
    <property type="component" value="Unassembled WGS sequence"/>
</dbReference>
<name>A0A8J4U2B4_CLAMG</name>
<protein>
    <submittedName>
        <fullName evidence="2">Envelope glycoprotein M</fullName>
    </submittedName>
</protein>
<evidence type="ECO:0000313" key="3">
    <source>
        <dbReference type="Proteomes" id="UP000727407"/>
    </source>
</evidence>
<keyword evidence="1" id="KW-1133">Transmembrane helix</keyword>
<dbReference type="AlphaFoldDB" id="A0A8J4U2B4"/>
<sequence length="55" mass="6167">MDGNLLCFAVFSAVVWLVVALYLLVCTYLLCTTCKRMKSSEEDMESSGTEVPDRK</sequence>
<keyword evidence="1" id="KW-0472">Membrane</keyword>
<comment type="caution">
    <text evidence="2">The sequence shown here is derived from an EMBL/GenBank/DDBJ whole genome shotgun (WGS) entry which is preliminary data.</text>
</comment>
<keyword evidence="2" id="KW-0261">Viral envelope protein</keyword>
<accession>A0A8J4U2B4</accession>
<organism evidence="2 3">
    <name type="scientific">Clarias magur</name>
    <name type="common">Asian catfish</name>
    <name type="synonym">Macropteronotus magur</name>
    <dbReference type="NCBI Taxonomy" id="1594786"/>
    <lineage>
        <taxon>Eukaryota</taxon>
        <taxon>Metazoa</taxon>
        <taxon>Chordata</taxon>
        <taxon>Craniata</taxon>
        <taxon>Vertebrata</taxon>
        <taxon>Euteleostomi</taxon>
        <taxon>Actinopterygii</taxon>
        <taxon>Neopterygii</taxon>
        <taxon>Teleostei</taxon>
        <taxon>Ostariophysi</taxon>
        <taxon>Siluriformes</taxon>
        <taxon>Clariidae</taxon>
        <taxon>Clarias</taxon>
    </lineage>
</organism>
<feature type="transmembrane region" description="Helical" evidence="1">
    <location>
        <begin position="6"/>
        <end position="31"/>
    </location>
</feature>
<dbReference type="EMBL" id="QNUK01000806">
    <property type="protein sequence ID" value="KAF5889479.1"/>
    <property type="molecule type" value="Genomic_DNA"/>
</dbReference>
<keyword evidence="1" id="KW-0812">Transmembrane</keyword>
<keyword evidence="3" id="KW-1185">Reference proteome</keyword>
<proteinExistence type="predicted"/>
<gene>
    <name evidence="2" type="primary">gM</name>
    <name evidence="2" type="ORF">DAT39_020828</name>
</gene>
<evidence type="ECO:0000313" key="2">
    <source>
        <dbReference type="EMBL" id="KAF5889479.1"/>
    </source>
</evidence>
<reference evidence="2" key="1">
    <citation type="submission" date="2020-07" db="EMBL/GenBank/DDBJ databases">
        <title>Clarias magur genome sequencing, assembly and annotation.</title>
        <authorList>
            <person name="Kushwaha B."/>
            <person name="Kumar R."/>
            <person name="Das P."/>
            <person name="Joshi C.G."/>
            <person name="Kumar D."/>
            <person name="Nagpure N.S."/>
            <person name="Pandey M."/>
            <person name="Agarwal S."/>
            <person name="Srivastava S."/>
            <person name="Singh M."/>
            <person name="Sahoo L."/>
            <person name="Jayasankar P."/>
            <person name="Meher P.K."/>
            <person name="Koringa P.G."/>
            <person name="Iquebal M.A."/>
            <person name="Das S.P."/>
            <person name="Bit A."/>
            <person name="Patnaik S."/>
            <person name="Patel N."/>
            <person name="Shah T.M."/>
            <person name="Hinsu A."/>
            <person name="Jena J.K."/>
        </authorList>
    </citation>
    <scope>NUCLEOTIDE SEQUENCE</scope>
    <source>
        <strain evidence="2">CIFAMagur01</strain>
        <tissue evidence="2">Testis</tissue>
    </source>
</reference>
<evidence type="ECO:0000256" key="1">
    <source>
        <dbReference type="SAM" id="Phobius"/>
    </source>
</evidence>
<keyword evidence="2" id="KW-0946">Virion</keyword>